<evidence type="ECO:0000259" key="3">
    <source>
        <dbReference type="PROSITE" id="PS50110"/>
    </source>
</evidence>
<organism evidence="4 5">
    <name type="scientific">Arthrobacter ulcerisalmonis</name>
    <dbReference type="NCBI Taxonomy" id="2483813"/>
    <lineage>
        <taxon>Bacteria</taxon>
        <taxon>Bacillati</taxon>
        <taxon>Actinomycetota</taxon>
        <taxon>Actinomycetes</taxon>
        <taxon>Micrococcales</taxon>
        <taxon>Micrococcaceae</taxon>
        <taxon>Arthrobacter</taxon>
    </lineage>
</organism>
<sequence length="135" mass="14320">MNSRGICLVIEDDPDIRGLLGLILSGAGFEVHAEATGAADLSAARRLDLDLITLDLGLPDLDGHDVARRIRELSTAPLLMITAYAEPGDELDGMAAGATGYLIKPFRSAQLRALVQKLCPLTTSAPGAERFRGNH</sequence>
<evidence type="ECO:0000313" key="5">
    <source>
        <dbReference type="Proteomes" id="UP000280861"/>
    </source>
</evidence>
<dbReference type="RefSeq" id="WP_124092577.1">
    <property type="nucleotide sequence ID" value="NZ_CBCRYA010000027.1"/>
</dbReference>
<reference evidence="4 5" key="1">
    <citation type="submission" date="2018-11" db="EMBL/GenBank/DDBJ databases">
        <authorList>
            <person name="Criscuolo A."/>
        </authorList>
    </citation>
    <scope>NUCLEOTIDE SEQUENCE [LARGE SCALE GENOMIC DNA]</scope>
    <source>
        <strain evidence="4">AT11b</strain>
    </source>
</reference>
<evidence type="ECO:0000256" key="2">
    <source>
        <dbReference type="PROSITE-ProRule" id="PRU00169"/>
    </source>
</evidence>
<dbReference type="OrthoDB" id="3197131at2"/>
<dbReference type="EMBL" id="UXAU01000036">
    <property type="protein sequence ID" value="VDC30296.1"/>
    <property type="molecule type" value="Genomic_DNA"/>
</dbReference>
<dbReference type="Gene3D" id="3.40.50.2300">
    <property type="match status" value="1"/>
</dbReference>
<gene>
    <name evidence="4" type="primary">srrA_2</name>
    <name evidence="4" type="ORF">PSET11_02456</name>
</gene>
<dbReference type="SMART" id="SM00448">
    <property type="entry name" value="REC"/>
    <property type="match status" value="1"/>
</dbReference>
<dbReference type="PANTHER" id="PTHR44591">
    <property type="entry name" value="STRESS RESPONSE REGULATOR PROTEIN 1"/>
    <property type="match status" value="1"/>
</dbReference>
<dbReference type="Proteomes" id="UP000280861">
    <property type="component" value="Unassembled WGS sequence"/>
</dbReference>
<protein>
    <submittedName>
        <fullName evidence="4">Transcriptional regulatory protein SrrA</fullName>
    </submittedName>
</protein>
<name>A0A3P5XFT6_9MICC</name>
<dbReference type="InterPro" id="IPR050595">
    <property type="entry name" value="Bact_response_regulator"/>
</dbReference>
<dbReference type="PANTHER" id="PTHR44591:SF3">
    <property type="entry name" value="RESPONSE REGULATORY DOMAIN-CONTAINING PROTEIN"/>
    <property type="match status" value="1"/>
</dbReference>
<keyword evidence="5" id="KW-1185">Reference proteome</keyword>
<evidence type="ECO:0000256" key="1">
    <source>
        <dbReference type="ARBA" id="ARBA00022553"/>
    </source>
</evidence>
<dbReference type="InterPro" id="IPR011006">
    <property type="entry name" value="CheY-like_superfamily"/>
</dbReference>
<accession>A0A3P5XFT6</accession>
<feature type="modified residue" description="4-aspartylphosphate" evidence="2">
    <location>
        <position position="55"/>
    </location>
</feature>
<proteinExistence type="predicted"/>
<dbReference type="SUPFAM" id="SSF52172">
    <property type="entry name" value="CheY-like"/>
    <property type="match status" value="1"/>
</dbReference>
<dbReference type="AlphaFoldDB" id="A0A3P5XFT6"/>
<feature type="domain" description="Response regulatory" evidence="3">
    <location>
        <begin position="6"/>
        <end position="119"/>
    </location>
</feature>
<evidence type="ECO:0000313" key="4">
    <source>
        <dbReference type="EMBL" id="VDC30296.1"/>
    </source>
</evidence>
<keyword evidence="1 2" id="KW-0597">Phosphoprotein</keyword>
<dbReference type="Pfam" id="PF00072">
    <property type="entry name" value="Response_reg"/>
    <property type="match status" value="1"/>
</dbReference>
<dbReference type="GO" id="GO:0000160">
    <property type="term" value="P:phosphorelay signal transduction system"/>
    <property type="evidence" value="ECO:0007669"/>
    <property type="project" value="InterPro"/>
</dbReference>
<dbReference type="InterPro" id="IPR001789">
    <property type="entry name" value="Sig_transdc_resp-reg_receiver"/>
</dbReference>
<dbReference type="PROSITE" id="PS50110">
    <property type="entry name" value="RESPONSE_REGULATORY"/>
    <property type="match status" value="1"/>
</dbReference>